<proteinExistence type="predicted"/>
<accession>A0A4Q2RNY5</accession>
<feature type="signal peptide" evidence="2">
    <location>
        <begin position="1"/>
        <end position="32"/>
    </location>
</feature>
<dbReference type="EMBL" id="SDWS01000005">
    <property type="protein sequence ID" value="RYB90166.1"/>
    <property type="molecule type" value="Genomic_DNA"/>
</dbReference>
<dbReference type="InterPro" id="IPR002909">
    <property type="entry name" value="IPT_dom"/>
</dbReference>
<dbReference type="CDD" id="cd00102">
    <property type="entry name" value="IPT"/>
    <property type="match status" value="1"/>
</dbReference>
<feature type="domain" description="IPT/TIG" evidence="3">
    <location>
        <begin position="181"/>
        <end position="264"/>
    </location>
</feature>
<sequence>MSASALRARARRRTTVLSGIVLALGLAVSAMAEPGASLPDWAERASAYTPIVSPTSAASGTPTTVSGKLPTKVKRKVVLQVRTSTATSWRTSGARTTTKRGAYRFTTTASGAAGWVDWRVRAPKAKVGAKRLKAYTSPSRRTTIVAVQQPTATATPTSRPTSTPTSSVPTPTPTVPTTPAEPRVSAVTPTSGSALGGEVVTVDGTNLLAVAEVWVGASQAIDLQVLSASQLRFTTPFSPTAGAEPITLRTATGTLASSADFTYVFPTSEPTSSVTPAADTITVEAADVVGAQKQGGAVDLTVVDGPRFADLAQGTGVYVEPGSTHVPAGTVGRISAAPVHDAGTGTVRLSLTTVPLTEVLDDFSVSTAGPLESAEPSVRVRYDDGETRVVTRTSEGIASKSVFDGFKGAFSCKDKSGNPREDLVTSIDFQIRFEEVRSVFEMQAPGFFQEGFVNVGVWAEPVLSYDATVSGAVSCGLSETFLDKKIPAIPIGTTGATIDFGPYLDIELSAGGRISYEQRLYRGYSYIQRGDNPGRSTPSGSADPPKVTGGLSAAITVRAGGFAEFGFLDTIGVRAELGLSFTGELTYQPSPATVTCSLELAAEASAKLFLDVWVTRWEYKFLGVSIPLFHWDACEAAEPDPEPPTPQEYTGTFTDVFRVWNNGVVSQPTASLDLQQPFPGSYGWQPDAMSDYGPIPQWLSLSSSGLLTGTPPADGATLPMVIGRDSAGVPIRARLALAVNSVQAWSTCVDGKAAVGLFVGNPASDSFWGFQDHEVKMVVDGSTTVTRYSNRSLISTRRVFSLTGGFHSASVTVDDTWTSSTSITC</sequence>
<protein>
    <recommendedName>
        <fullName evidence="3">IPT/TIG domain-containing protein</fullName>
    </recommendedName>
</protein>
<dbReference type="Gene3D" id="2.60.40.10">
    <property type="entry name" value="Immunoglobulins"/>
    <property type="match status" value="1"/>
</dbReference>
<evidence type="ECO:0000313" key="5">
    <source>
        <dbReference type="Proteomes" id="UP000291838"/>
    </source>
</evidence>
<feature type="compositionally biased region" description="Low complexity" evidence="1">
    <location>
        <begin position="147"/>
        <end position="169"/>
    </location>
</feature>
<evidence type="ECO:0000256" key="2">
    <source>
        <dbReference type="SAM" id="SignalP"/>
    </source>
</evidence>
<name>A0A4Q2RNY5_9ACTN</name>
<dbReference type="SMART" id="SM00429">
    <property type="entry name" value="IPT"/>
    <property type="match status" value="1"/>
</dbReference>
<comment type="caution">
    <text evidence="4">The sequence shown here is derived from an EMBL/GenBank/DDBJ whole genome shotgun (WGS) entry which is preliminary data.</text>
</comment>
<dbReference type="InterPro" id="IPR014756">
    <property type="entry name" value="Ig_E-set"/>
</dbReference>
<gene>
    <name evidence="4" type="ORF">EUA06_12280</name>
</gene>
<dbReference type="SUPFAM" id="SSF81296">
    <property type="entry name" value="E set domains"/>
    <property type="match status" value="1"/>
</dbReference>
<dbReference type="Pfam" id="PF01833">
    <property type="entry name" value="TIG"/>
    <property type="match status" value="1"/>
</dbReference>
<dbReference type="GO" id="GO:0005975">
    <property type="term" value="P:carbohydrate metabolic process"/>
    <property type="evidence" value="ECO:0007669"/>
    <property type="project" value="UniProtKB-ARBA"/>
</dbReference>
<dbReference type="InterPro" id="IPR013783">
    <property type="entry name" value="Ig-like_fold"/>
</dbReference>
<evidence type="ECO:0000259" key="3">
    <source>
        <dbReference type="SMART" id="SM00429"/>
    </source>
</evidence>
<dbReference type="Proteomes" id="UP000291838">
    <property type="component" value="Unassembled WGS sequence"/>
</dbReference>
<dbReference type="AlphaFoldDB" id="A0A4Q2RNY5"/>
<keyword evidence="2" id="KW-0732">Signal</keyword>
<feature type="region of interest" description="Disordered" evidence="1">
    <location>
        <begin position="147"/>
        <end position="191"/>
    </location>
</feature>
<reference evidence="4 5" key="1">
    <citation type="submission" date="2019-01" db="EMBL/GenBank/DDBJ databases">
        <title>Novel species of Nocardioides.</title>
        <authorList>
            <person name="Liu Q."/>
            <person name="Xin Y.-H."/>
        </authorList>
    </citation>
    <scope>NUCLEOTIDE SEQUENCE [LARGE SCALE GENOMIC DNA]</scope>
    <source>
        <strain evidence="4 5">HLT3-15</strain>
    </source>
</reference>
<evidence type="ECO:0000256" key="1">
    <source>
        <dbReference type="SAM" id="MobiDB-lite"/>
    </source>
</evidence>
<keyword evidence="5" id="KW-1185">Reference proteome</keyword>
<organism evidence="4 5">
    <name type="scientific">Nocardioides glacieisoli</name>
    <dbReference type="NCBI Taxonomy" id="1168730"/>
    <lineage>
        <taxon>Bacteria</taxon>
        <taxon>Bacillati</taxon>
        <taxon>Actinomycetota</taxon>
        <taxon>Actinomycetes</taxon>
        <taxon>Propionibacteriales</taxon>
        <taxon>Nocardioidaceae</taxon>
        <taxon>Nocardioides</taxon>
    </lineage>
</organism>
<evidence type="ECO:0000313" key="4">
    <source>
        <dbReference type="EMBL" id="RYB90166.1"/>
    </source>
</evidence>
<feature type="chain" id="PRO_5020565083" description="IPT/TIG domain-containing protein" evidence="2">
    <location>
        <begin position="33"/>
        <end position="825"/>
    </location>
</feature>